<dbReference type="InterPro" id="IPR002893">
    <property type="entry name" value="Znf_MYND"/>
</dbReference>
<dbReference type="PROSITE" id="PS50865">
    <property type="entry name" value="ZF_MYND_2"/>
    <property type="match status" value="1"/>
</dbReference>
<proteinExistence type="predicted"/>
<dbReference type="OrthoDB" id="432970at2759"/>
<dbReference type="SUPFAM" id="SSF144232">
    <property type="entry name" value="HIT/MYND zinc finger-like"/>
    <property type="match status" value="1"/>
</dbReference>
<dbReference type="Proteomes" id="UP000827724">
    <property type="component" value="Unassembled WGS sequence"/>
</dbReference>
<feature type="compositionally biased region" description="Basic and acidic residues" evidence="5">
    <location>
        <begin position="28"/>
        <end position="40"/>
    </location>
</feature>
<organism evidence="7 8">
    <name type="scientific">Trichoderma cornu-damae</name>
    <dbReference type="NCBI Taxonomy" id="654480"/>
    <lineage>
        <taxon>Eukaryota</taxon>
        <taxon>Fungi</taxon>
        <taxon>Dikarya</taxon>
        <taxon>Ascomycota</taxon>
        <taxon>Pezizomycotina</taxon>
        <taxon>Sordariomycetes</taxon>
        <taxon>Hypocreomycetidae</taxon>
        <taxon>Hypocreales</taxon>
        <taxon>Hypocreaceae</taxon>
        <taxon>Trichoderma</taxon>
    </lineage>
</organism>
<dbReference type="EMBL" id="JAIWOZ010000002">
    <property type="protein sequence ID" value="KAH6608487.1"/>
    <property type="molecule type" value="Genomic_DNA"/>
</dbReference>
<reference evidence="7" key="1">
    <citation type="submission" date="2021-08" db="EMBL/GenBank/DDBJ databases">
        <title>Chromosome-Level Trichoderma cornu-damae using Hi-C Data.</title>
        <authorList>
            <person name="Kim C.S."/>
        </authorList>
    </citation>
    <scope>NUCLEOTIDE SEQUENCE</scope>
    <source>
        <strain evidence="7">KA19-0412C</strain>
    </source>
</reference>
<evidence type="ECO:0000256" key="2">
    <source>
        <dbReference type="ARBA" id="ARBA00022771"/>
    </source>
</evidence>
<dbReference type="Gene3D" id="6.10.140.2220">
    <property type="match status" value="1"/>
</dbReference>
<dbReference type="Pfam" id="PF01753">
    <property type="entry name" value="zf-MYND"/>
    <property type="match status" value="1"/>
</dbReference>
<comment type="caution">
    <text evidence="7">The sequence shown here is derived from an EMBL/GenBank/DDBJ whole genome shotgun (WGS) entry which is preliminary data.</text>
</comment>
<evidence type="ECO:0000313" key="7">
    <source>
        <dbReference type="EMBL" id="KAH6608487.1"/>
    </source>
</evidence>
<evidence type="ECO:0000313" key="8">
    <source>
        <dbReference type="Proteomes" id="UP000827724"/>
    </source>
</evidence>
<name>A0A9P8QTX9_9HYPO</name>
<evidence type="ECO:0000256" key="4">
    <source>
        <dbReference type="PROSITE-ProRule" id="PRU00134"/>
    </source>
</evidence>
<evidence type="ECO:0000256" key="1">
    <source>
        <dbReference type="ARBA" id="ARBA00022723"/>
    </source>
</evidence>
<feature type="region of interest" description="Disordered" evidence="5">
    <location>
        <begin position="1"/>
        <end position="66"/>
    </location>
</feature>
<feature type="domain" description="MYND-type" evidence="6">
    <location>
        <begin position="172"/>
        <end position="217"/>
    </location>
</feature>
<dbReference type="AlphaFoldDB" id="A0A9P8QTX9"/>
<protein>
    <recommendedName>
        <fullName evidence="6">MYND-type domain-containing protein</fullName>
    </recommendedName>
</protein>
<keyword evidence="2 4" id="KW-0863">Zinc-finger</keyword>
<evidence type="ECO:0000259" key="6">
    <source>
        <dbReference type="PROSITE" id="PS50865"/>
    </source>
</evidence>
<dbReference type="GO" id="GO:0008270">
    <property type="term" value="F:zinc ion binding"/>
    <property type="evidence" value="ECO:0007669"/>
    <property type="project" value="UniProtKB-KW"/>
</dbReference>
<keyword evidence="1" id="KW-0479">Metal-binding</keyword>
<accession>A0A9P8QTX9</accession>
<evidence type="ECO:0000256" key="5">
    <source>
        <dbReference type="SAM" id="MobiDB-lite"/>
    </source>
</evidence>
<sequence>MSDHHEEELSNTAPDHPNFGLSATQDYVDSRGQPEGRVAGEDSTQGAGYTRGNGLEQGKIQRKEEPKAKLTALEEATECILQQEFPLESKVTIVEAFLTSPLNIADNKSHCTFELINAVIGTVQADQAPPILKAVVHNVDENEYRKLLKENKTSSSASQVGSPDKIALYSACARCRHDPAISTPALTLLSCGNCESAEYCGTRCQLLDWGVHKNVYCVNPDIIPASTLANPHRVPFLKTRITNPFSRLCKGIWLHDRHKHDVYVLLIDSFRLRETDDVLYGGMKNNESIYNGRVSSCPPFRRFLDQAEAKGLMPPWWSDQKRAECLTVGLNQSSENYHDLYTATHDVELLVVYEDAIILMQLRLFAEAVLGRGAAGTDGKLMREKMALAEANARALEK</sequence>
<gene>
    <name evidence="7" type="ORF">Trco_001833</name>
</gene>
<evidence type="ECO:0000256" key="3">
    <source>
        <dbReference type="ARBA" id="ARBA00022833"/>
    </source>
</evidence>
<keyword evidence="8" id="KW-1185">Reference proteome</keyword>
<dbReference type="PROSITE" id="PS01360">
    <property type="entry name" value="ZF_MYND_1"/>
    <property type="match status" value="1"/>
</dbReference>
<keyword evidence="3" id="KW-0862">Zinc</keyword>